<dbReference type="EMBL" id="CAJVPZ010029000">
    <property type="protein sequence ID" value="CAG8732972.1"/>
    <property type="molecule type" value="Genomic_DNA"/>
</dbReference>
<evidence type="ECO:0000313" key="2">
    <source>
        <dbReference type="Proteomes" id="UP000789396"/>
    </source>
</evidence>
<proteinExistence type="predicted"/>
<organism evidence="1 2">
    <name type="scientific">Racocetra fulgida</name>
    <dbReference type="NCBI Taxonomy" id="60492"/>
    <lineage>
        <taxon>Eukaryota</taxon>
        <taxon>Fungi</taxon>
        <taxon>Fungi incertae sedis</taxon>
        <taxon>Mucoromycota</taxon>
        <taxon>Glomeromycotina</taxon>
        <taxon>Glomeromycetes</taxon>
        <taxon>Diversisporales</taxon>
        <taxon>Gigasporaceae</taxon>
        <taxon>Racocetra</taxon>
    </lineage>
</organism>
<dbReference type="OrthoDB" id="10254663at2759"/>
<evidence type="ECO:0000313" key="1">
    <source>
        <dbReference type="EMBL" id="CAG8732972.1"/>
    </source>
</evidence>
<protein>
    <submittedName>
        <fullName evidence="1">10712_t:CDS:1</fullName>
    </submittedName>
</protein>
<dbReference type="AlphaFoldDB" id="A0A9N9NH73"/>
<accession>A0A9N9NH73</accession>
<name>A0A9N9NH73_9GLOM</name>
<comment type="caution">
    <text evidence="1">The sequence shown here is derived from an EMBL/GenBank/DDBJ whole genome shotgun (WGS) entry which is preliminary data.</text>
</comment>
<reference evidence="1" key="1">
    <citation type="submission" date="2021-06" db="EMBL/GenBank/DDBJ databases">
        <authorList>
            <person name="Kallberg Y."/>
            <person name="Tangrot J."/>
            <person name="Rosling A."/>
        </authorList>
    </citation>
    <scope>NUCLEOTIDE SEQUENCE</scope>
    <source>
        <strain evidence="1">IN212</strain>
    </source>
</reference>
<sequence length="86" mass="10462">MLQRYRTIRRQQRNGEAALLQREVRTLRAQVVELRGNAVFMAREVVRLMREVNDRDLQILEINQENQQRNKDYILLVRDRNDLRAE</sequence>
<gene>
    <name evidence="1" type="ORF">RFULGI_LOCUS12286</name>
</gene>
<keyword evidence="2" id="KW-1185">Reference proteome</keyword>
<feature type="non-terminal residue" evidence="1">
    <location>
        <position position="86"/>
    </location>
</feature>
<dbReference type="Proteomes" id="UP000789396">
    <property type="component" value="Unassembled WGS sequence"/>
</dbReference>